<feature type="region of interest" description="Disordered" evidence="1">
    <location>
        <begin position="37"/>
        <end position="56"/>
    </location>
</feature>
<organism evidence="2 3">
    <name type="scientific">Streptomyces vinaceus</name>
    <dbReference type="NCBI Taxonomy" id="1960"/>
    <lineage>
        <taxon>Bacteria</taxon>
        <taxon>Bacillati</taxon>
        <taxon>Actinomycetota</taxon>
        <taxon>Actinomycetes</taxon>
        <taxon>Kitasatosporales</taxon>
        <taxon>Streptomycetaceae</taxon>
        <taxon>Streptomyces</taxon>
    </lineage>
</organism>
<dbReference type="AlphaFoldDB" id="A0A5J6JBJ4"/>
<gene>
    <name evidence="2" type="ORF">CP980_24990</name>
</gene>
<accession>A0A5J6JBJ4</accession>
<sequence length="147" mass="15696">MSPKVTAYLPFMGTQPRTAGRCGAAALLTALALSGCSTSTPPAPRTTPTPVSSPSSPAQICTSLVSYWAKEALKGGKWAGLDWEQKGMSNDQYKIHEEAVAAGRTEERTDGLDKALELVDRFVAQRCTEQNGATWSSENWRPPSPPG</sequence>
<reference evidence="2 3" key="1">
    <citation type="submission" date="2017-09" db="EMBL/GenBank/DDBJ databases">
        <authorList>
            <person name="Lee N."/>
            <person name="Cho B.-K."/>
        </authorList>
    </citation>
    <scope>NUCLEOTIDE SEQUENCE [LARGE SCALE GENOMIC DNA]</scope>
    <source>
        <strain evidence="2 3">ATCC 27476</strain>
    </source>
</reference>
<dbReference type="EMBL" id="CP023692">
    <property type="protein sequence ID" value="QEV47905.1"/>
    <property type="molecule type" value="Genomic_DNA"/>
</dbReference>
<keyword evidence="3" id="KW-1185">Reference proteome</keyword>
<evidence type="ECO:0000256" key="1">
    <source>
        <dbReference type="SAM" id="MobiDB-lite"/>
    </source>
</evidence>
<name>A0A5J6JBJ4_STRVI</name>
<evidence type="ECO:0000313" key="2">
    <source>
        <dbReference type="EMBL" id="QEV47905.1"/>
    </source>
</evidence>
<proteinExistence type="predicted"/>
<dbReference type="KEGG" id="svn:CP980_24990"/>
<dbReference type="Proteomes" id="UP000325563">
    <property type="component" value="Chromosome"/>
</dbReference>
<evidence type="ECO:0000313" key="3">
    <source>
        <dbReference type="Proteomes" id="UP000325563"/>
    </source>
</evidence>
<protein>
    <submittedName>
        <fullName evidence="2">Uncharacterized protein</fullName>
    </submittedName>
</protein>